<dbReference type="InterPro" id="IPR053159">
    <property type="entry name" value="Hybrid_Histidine_Kinase"/>
</dbReference>
<dbReference type="InterPro" id="IPR017441">
    <property type="entry name" value="Protein_kinase_ATP_BS"/>
</dbReference>
<name>A0A4Q0T6J4_9BACT</name>
<evidence type="ECO:0000256" key="1">
    <source>
        <dbReference type="ARBA" id="ARBA00008171"/>
    </source>
</evidence>
<feature type="compositionally biased region" description="Polar residues" evidence="3">
    <location>
        <begin position="114"/>
        <end position="129"/>
    </location>
</feature>
<dbReference type="PANTHER" id="PTHR43642:SF1">
    <property type="entry name" value="HYBRID SIGNAL TRANSDUCTION HISTIDINE KINASE G"/>
    <property type="match status" value="1"/>
</dbReference>
<evidence type="ECO:0000256" key="2">
    <source>
        <dbReference type="PROSITE-ProRule" id="PRU10141"/>
    </source>
</evidence>
<comment type="caution">
    <text evidence="5">The sequence shown here is derived from an EMBL/GenBank/DDBJ whole genome shotgun (WGS) entry which is preliminary data.</text>
</comment>
<evidence type="ECO:0000313" key="6">
    <source>
        <dbReference type="Proteomes" id="UP000289437"/>
    </source>
</evidence>
<dbReference type="EMBL" id="RDSM01000001">
    <property type="protein sequence ID" value="RXH58270.1"/>
    <property type="molecule type" value="Genomic_DNA"/>
</dbReference>
<proteinExistence type="inferred from homology"/>
<gene>
    <name evidence="5" type="ORF">GRAN_1580</name>
</gene>
<dbReference type="GO" id="GO:0004674">
    <property type="term" value="F:protein serine/threonine kinase activity"/>
    <property type="evidence" value="ECO:0007669"/>
    <property type="project" value="UniProtKB-KW"/>
</dbReference>
<dbReference type="Pfam" id="PF13191">
    <property type="entry name" value="AAA_16"/>
    <property type="match status" value="1"/>
</dbReference>
<dbReference type="CDD" id="cd14014">
    <property type="entry name" value="STKc_PknB_like"/>
    <property type="match status" value="1"/>
</dbReference>
<keyword evidence="6" id="KW-1185">Reference proteome</keyword>
<reference evidence="5 6" key="1">
    <citation type="submission" date="2018-11" db="EMBL/GenBank/DDBJ databases">
        <authorList>
            <person name="Mardanov A.V."/>
            <person name="Ravin N.V."/>
            <person name="Dedysh S.N."/>
        </authorList>
    </citation>
    <scope>NUCLEOTIDE SEQUENCE [LARGE SCALE GENOMIC DNA]</scope>
    <source>
        <strain evidence="5 6">AF10</strain>
    </source>
</reference>
<dbReference type="Gene3D" id="3.30.200.20">
    <property type="entry name" value="Phosphorylase Kinase, domain 1"/>
    <property type="match status" value="1"/>
</dbReference>
<dbReference type="Pfam" id="PF07714">
    <property type="entry name" value="PK_Tyr_Ser-Thr"/>
    <property type="match status" value="1"/>
</dbReference>
<feature type="region of interest" description="Disordered" evidence="3">
    <location>
        <begin position="236"/>
        <end position="271"/>
    </location>
</feature>
<organism evidence="5 6">
    <name type="scientific">Granulicella sibirica</name>
    <dbReference type="NCBI Taxonomy" id="2479048"/>
    <lineage>
        <taxon>Bacteria</taxon>
        <taxon>Pseudomonadati</taxon>
        <taxon>Acidobacteriota</taxon>
        <taxon>Terriglobia</taxon>
        <taxon>Terriglobales</taxon>
        <taxon>Acidobacteriaceae</taxon>
        <taxon>Granulicella</taxon>
    </lineage>
</organism>
<evidence type="ECO:0000259" key="4">
    <source>
        <dbReference type="PROSITE" id="PS50011"/>
    </source>
</evidence>
<dbReference type="AlphaFoldDB" id="A0A4Q0T6J4"/>
<dbReference type="SUPFAM" id="SSF56112">
    <property type="entry name" value="Protein kinase-like (PK-like)"/>
    <property type="match status" value="1"/>
</dbReference>
<dbReference type="InterPro" id="IPR001245">
    <property type="entry name" value="Ser-Thr/Tyr_kinase_cat_dom"/>
</dbReference>
<feature type="compositionally biased region" description="Basic and acidic residues" evidence="3">
    <location>
        <begin position="236"/>
        <end position="245"/>
    </location>
</feature>
<dbReference type="InterPro" id="IPR011009">
    <property type="entry name" value="Kinase-like_dom_sf"/>
</dbReference>
<dbReference type="PROSITE" id="PS00107">
    <property type="entry name" value="PROTEIN_KINASE_ATP"/>
    <property type="match status" value="1"/>
</dbReference>
<dbReference type="InterPro" id="IPR000719">
    <property type="entry name" value="Prot_kinase_dom"/>
</dbReference>
<dbReference type="Gene3D" id="1.10.510.10">
    <property type="entry name" value="Transferase(Phosphotransferase) domain 1"/>
    <property type="match status" value="1"/>
</dbReference>
<keyword evidence="2" id="KW-0067">ATP-binding</keyword>
<dbReference type="PROSITE" id="PS50011">
    <property type="entry name" value="PROTEIN_KINASE_DOM"/>
    <property type="match status" value="1"/>
</dbReference>
<keyword evidence="5" id="KW-0808">Transferase</keyword>
<comment type="similarity">
    <text evidence="1">Belongs to the protein kinase superfamily. TKL Ser/Thr protein kinase family. ROCO subfamily.</text>
</comment>
<feature type="domain" description="Protein kinase" evidence="4">
    <location>
        <begin position="9"/>
        <end position="379"/>
    </location>
</feature>
<keyword evidence="5" id="KW-0723">Serine/threonine-protein kinase</keyword>
<keyword evidence="2" id="KW-0547">Nucleotide-binding</keyword>
<dbReference type="InterPro" id="IPR027417">
    <property type="entry name" value="P-loop_NTPase"/>
</dbReference>
<evidence type="ECO:0000256" key="3">
    <source>
        <dbReference type="SAM" id="MobiDB-lite"/>
    </source>
</evidence>
<reference evidence="6" key="2">
    <citation type="submission" date="2019-02" db="EMBL/GenBank/DDBJ databases">
        <title>Granulicella sibirica sp. nov., a psychrotolerant acidobacterium isolated from an organic soil layer in forested tundra, West Siberia.</title>
        <authorList>
            <person name="Oshkin I.Y."/>
            <person name="Kulichevskaya I.S."/>
            <person name="Rijpstra W.I.C."/>
            <person name="Sinninghe Damste J.S."/>
            <person name="Rakitin A.L."/>
            <person name="Ravin N.V."/>
            <person name="Dedysh S.N."/>
        </authorList>
    </citation>
    <scope>NUCLEOTIDE SEQUENCE [LARGE SCALE GENOMIC DNA]</scope>
    <source>
        <strain evidence="6">AF10</strain>
    </source>
</reference>
<feature type="binding site" evidence="2">
    <location>
        <position position="38"/>
    </location>
    <ligand>
        <name>ATP</name>
        <dbReference type="ChEBI" id="CHEBI:30616"/>
    </ligand>
</feature>
<dbReference type="InterPro" id="IPR041664">
    <property type="entry name" value="AAA_16"/>
</dbReference>
<feature type="region of interest" description="Disordered" evidence="3">
    <location>
        <begin position="103"/>
        <end position="129"/>
    </location>
</feature>
<dbReference type="Gene3D" id="3.40.50.300">
    <property type="entry name" value="P-loop containing nucleotide triphosphate hydrolases"/>
    <property type="match status" value="1"/>
</dbReference>
<keyword evidence="5" id="KW-0418">Kinase</keyword>
<dbReference type="PANTHER" id="PTHR43642">
    <property type="entry name" value="HYBRID SIGNAL TRANSDUCTION HISTIDINE KINASE G"/>
    <property type="match status" value="1"/>
</dbReference>
<dbReference type="SMART" id="SM00220">
    <property type="entry name" value="S_TKc"/>
    <property type="match status" value="1"/>
</dbReference>
<accession>A0A4Q0T6J4</accession>
<sequence>MAFTGNQRFELRRELGRGGMGVVFEAWDTERRETIALKMLHRSDSETILRLKQEFRSLSEIAHPNLISMYELLCHEDDWFFTMEFLQGASNFMQDVTLSQRESSEAAGTLPTLDHTTALPSQDSDATRSLSAMPGLTQATVALPDEDATVAHLPFAEKATSLITFSETPTGYALRTISFEKIQQILHGFRQLAIGVQALHAQRKLHRDLKPGNVMVRGDGTVVILDFGLASTRAAKPETRLKPDRAGNQVRQPGSSSSSSDHGISGTIPYMSPEQAAGAPLTEASDWYAVGVMLFEALTGGLPFQGEPIRILRAKQLTEAPEVTSIVSGVPPSLSAVCMGLLQRDSSRRPEGREILQALGATTGPAQAQAIGIDDEPEFVGREQYMQALRAGFDSSRMAPTVVHLHGRSGSGKSTLTENFLERLAAEQPVLVFRGRCYEQESVPYKSVDGIADEIALWLAGADAKDQEALSPIECLPLTKVFPVFRRVRYIAECADRSEGSLALTELRRDAFQALGDLFERLDRRHPLVLWIDDLQWGDVDGVEMLSVALARPGLRVLLLVTYRDEYAATSPSLKALAGLERRAAALTLRDIPVEPLSAEESMELVGAMLRERENEASVEEMQEIIRQADGNPYFLKELAHHIRTGRTLPQSGGSSGTSGLDEILWSRIVALPQAELDLLETIAVSGQPIRLRYAHEASGLEDLPLSILTSLRMHHLVRSSGLSLLDEVETYHDRIRETVLAHLTHVLRRDRHASLAVTLEASGEATSDTLAVHYESGEQPAKAGHFYELAAQESAKALAFARAEAFYVKARKLVPDVVSRTRISERLVHLYTDLARFPEAYATGRAALAELHLKIPAKFHPPSFAVDLFKNWLLLRKIEIESIPDLPVATDPEHIARMTILASIGKAAYQVRPELCIAIMVKMVNQYVLLGSTRDTAIGFMAVGTIFFGGILGRYKTGHRYGKVALQLIDRYDATRKRPEVSFVVGYFGTSWREPATEAEALWRTARTAGLGTGDLFHVGCACAATAISQFMRGAPLNIIAQNTAEDVDLLTRFQLKEPLSSVLAVRRAIALLQDPNAASVPASKQEADFGSRHLAHYAHLLNLQTHYLLGNYEAAKISGKGSAAYIGDSRGMLHGTEHYLYLTLTELALSRRRSPPARILTLLRARRTVRRFKLWARNSPANFASKARLIEAEWLATANRSQQALDRFGDAARTALRYDHPHIAALACQRAASIASEAGLRQHLLGEAIRHYTHWGATGYAATLQQTKTGPPVSAN</sequence>
<dbReference type="GO" id="GO:0005524">
    <property type="term" value="F:ATP binding"/>
    <property type="evidence" value="ECO:0007669"/>
    <property type="project" value="UniProtKB-UniRule"/>
</dbReference>
<dbReference type="SUPFAM" id="SSF52540">
    <property type="entry name" value="P-loop containing nucleoside triphosphate hydrolases"/>
    <property type="match status" value="1"/>
</dbReference>
<protein>
    <submittedName>
        <fullName evidence="5">Serine/threonine protein kinase</fullName>
    </submittedName>
</protein>
<dbReference type="Proteomes" id="UP000289437">
    <property type="component" value="Unassembled WGS sequence"/>
</dbReference>
<evidence type="ECO:0000313" key="5">
    <source>
        <dbReference type="EMBL" id="RXH58270.1"/>
    </source>
</evidence>